<dbReference type="EMBL" id="JAUCGM010000382">
    <property type="protein sequence ID" value="MDM8562975.1"/>
    <property type="molecule type" value="Genomic_DNA"/>
</dbReference>
<gene>
    <name evidence="1" type="ORF">QUF54_06445</name>
</gene>
<keyword evidence="2" id="KW-1185">Reference proteome</keyword>
<dbReference type="InterPro" id="IPR027417">
    <property type="entry name" value="P-loop_NTPase"/>
</dbReference>
<name>A0ABT7VTV6_9GAMM</name>
<dbReference type="Gene3D" id="3.40.50.300">
    <property type="entry name" value="P-loop containing nucleotide triphosphate hydrolases"/>
    <property type="match status" value="1"/>
</dbReference>
<dbReference type="Proteomes" id="UP001171945">
    <property type="component" value="Unassembled WGS sequence"/>
</dbReference>
<evidence type="ECO:0000313" key="2">
    <source>
        <dbReference type="Proteomes" id="UP001171945"/>
    </source>
</evidence>
<comment type="caution">
    <text evidence="1">The sequence shown here is derived from an EMBL/GenBank/DDBJ whole genome shotgun (WGS) entry which is preliminary data.</text>
</comment>
<organism evidence="1 2">
    <name type="scientific">Candidatus Marithioploca araucensis</name>
    <dbReference type="NCBI Taxonomy" id="70273"/>
    <lineage>
        <taxon>Bacteria</taxon>
        <taxon>Pseudomonadati</taxon>
        <taxon>Pseudomonadota</taxon>
        <taxon>Gammaproteobacteria</taxon>
        <taxon>Thiotrichales</taxon>
        <taxon>Thiotrichaceae</taxon>
        <taxon>Candidatus Marithioploca</taxon>
    </lineage>
</organism>
<sequence length="200" mass="23164">LLAEEGRVLLVDCVDQFYSFYFYCRQAPENVLIPQRAKNNEDLNVIWNPDQVRITRLVEPDEYKHIVLDINSPNEDTVKVIVENEPDIILLPINDQALALDKLGDTLAIVVAMQKTNYHSQVKIVPLGATKARIEECLAQIAVKPTNLQMTKRIKKHFKEFSDALRTGQFVWHYDECEYIRDILQFEAKVFLFKKTLASK</sequence>
<protein>
    <submittedName>
        <fullName evidence="1">Uncharacterized protein</fullName>
    </submittedName>
</protein>
<accession>A0ABT7VTV6</accession>
<feature type="non-terminal residue" evidence="1">
    <location>
        <position position="1"/>
    </location>
</feature>
<reference evidence="1" key="1">
    <citation type="submission" date="2023-06" db="EMBL/GenBank/DDBJ databases">
        <title>Uncultivated large filamentous bacteria from sulfidic sediments reveal new species and different genomic features in energy metabolism and defense.</title>
        <authorList>
            <person name="Fonseca A."/>
        </authorList>
    </citation>
    <scope>NUCLEOTIDE SEQUENCE</scope>
    <source>
        <strain evidence="1">HSG4</strain>
    </source>
</reference>
<proteinExistence type="predicted"/>
<evidence type="ECO:0000313" key="1">
    <source>
        <dbReference type="EMBL" id="MDM8562975.1"/>
    </source>
</evidence>